<gene>
    <name evidence="5" type="ORF">TCLT_LOCUS480</name>
</gene>
<keyword evidence="3" id="KW-1133">Transmembrane helix</keyword>
<proteinExistence type="predicted"/>
<dbReference type="PANTHER" id="PTHR24637:SF393">
    <property type="entry name" value="CUTICLE COLLAGEN ROL-6"/>
    <property type="match status" value="1"/>
</dbReference>
<evidence type="ECO:0000313" key="6">
    <source>
        <dbReference type="Proteomes" id="UP000276776"/>
    </source>
</evidence>
<evidence type="ECO:0000313" key="5">
    <source>
        <dbReference type="EMBL" id="VDM95464.1"/>
    </source>
</evidence>
<dbReference type="SMART" id="SM01088">
    <property type="entry name" value="Col_cuticle_N"/>
    <property type="match status" value="1"/>
</dbReference>
<protein>
    <submittedName>
        <fullName evidence="7">Col_cuticle_N domain-containing protein</fullName>
    </submittedName>
</protein>
<dbReference type="STRING" id="103827.A0A0N5CK91"/>
<evidence type="ECO:0000256" key="2">
    <source>
        <dbReference type="SAM" id="MobiDB-lite"/>
    </source>
</evidence>
<evidence type="ECO:0000256" key="3">
    <source>
        <dbReference type="SAM" id="Phobius"/>
    </source>
</evidence>
<evidence type="ECO:0000259" key="4">
    <source>
        <dbReference type="SMART" id="SM01088"/>
    </source>
</evidence>
<keyword evidence="3" id="KW-0472">Membrane</keyword>
<dbReference type="GO" id="GO:0042329">
    <property type="term" value="F:structural constituent of collagen and cuticulin-based cuticle"/>
    <property type="evidence" value="ECO:0007669"/>
    <property type="project" value="TreeGrafter"/>
</dbReference>
<dbReference type="Pfam" id="PF01484">
    <property type="entry name" value="Col_cuticle_N"/>
    <property type="match status" value="1"/>
</dbReference>
<feature type="domain" description="Nematode cuticle collagen N-terminal" evidence="4">
    <location>
        <begin position="7"/>
        <end position="57"/>
    </location>
</feature>
<dbReference type="WBParaSite" id="TCLT_0000047901-mRNA-1">
    <property type="protein sequence ID" value="TCLT_0000047901-mRNA-1"/>
    <property type="gene ID" value="TCLT_0000047901"/>
</dbReference>
<dbReference type="InterPro" id="IPR008160">
    <property type="entry name" value="Collagen"/>
</dbReference>
<feature type="compositionally biased region" description="Basic and acidic residues" evidence="2">
    <location>
        <begin position="293"/>
        <end position="305"/>
    </location>
</feature>
<reference evidence="5 6" key="2">
    <citation type="submission" date="2018-11" db="EMBL/GenBank/DDBJ databases">
        <authorList>
            <consortium name="Pathogen Informatics"/>
        </authorList>
    </citation>
    <scope>NUCLEOTIDE SEQUENCE [LARGE SCALE GENOMIC DNA]</scope>
</reference>
<dbReference type="InterPro" id="IPR002486">
    <property type="entry name" value="Col_cuticle_N"/>
</dbReference>
<dbReference type="Pfam" id="PF01391">
    <property type="entry name" value="Collagen"/>
    <property type="match status" value="1"/>
</dbReference>
<keyword evidence="6" id="KW-1185">Reference proteome</keyword>
<sequence>MSVESATLGTIVCSGATLLICLLAIAVIHKDVTNIWNELDSEIVSFKVRTDDLWKQMIKLGAGTPSNRLRRRQAGYSASDKNKDGPNYSDLPSASAGDRPPNPYDFNHQQSVPGYGNENQKQSIQNQLKEATSSINSDINPVRKTPDTGNFASFSHDGGTVPQPGRQFPQFGGSVIPPGFPKTGQCVCSLENNCPPGPPGPKGENGMNGLDGVPGKDGLDGFDAEDIQQEAPSGCFHCPEGPTGPPGPLGRPGIRGQRGPKGTPGLPGRDGNPGPPGDIGPPGPPGPNGKPGEPGEKGADAEKVVGRKGNRGPPGDQGPEGPPGDKGKDAPPGEIGPEGPPGQPGFQGPQGNDGEEGPEGARGKPGQDAEYCPCPQREHDGNSVSLLPSIDHNNDQKGRVEEVHSKNDEEIGRFGNDNYGNAGDDSRSYKIKRI</sequence>
<accession>A0A0N5CK91</accession>
<dbReference type="PANTHER" id="PTHR24637">
    <property type="entry name" value="COLLAGEN"/>
    <property type="match status" value="1"/>
</dbReference>
<dbReference type="EMBL" id="UYYF01000034">
    <property type="protein sequence ID" value="VDM95464.1"/>
    <property type="molecule type" value="Genomic_DNA"/>
</dbReference>
<dbReference type="GO" id="GO:0060102">
    <property type="term" value="C:cuticular extracellular matrix"/>
    <property type="evidence" value="ECO:0007669"/>
    <property type="project" value="TreeGrafter"/>
</dbReference>
<feature type="compositionally biased region" description="Polar residues" evidence="2">
    <location>
        <begin position="107"/>
        <end position="139"/>
    </location>
</feature>
<feature type="transmembrane region" description="Helical" evidence="3">
    <location>
        <begin position="6"/>
        <end position="28"/>
    </location>
</feature>
<keyword evidence="3" id="KW-0812">Transmembrane</keyword>
<keyword evidence="1" id="KW-0677">Repeat</keyword>
<evidence type="ECO:0000256" key="1">
    <source>
        <dbReference type="ARBA" id="ARBA00022737"/>
    </source>
</evidence>
<dbReference type="OMA" id="CPGREGD"/>
<feature type="compositionally biased region" description="Basic and acidic residues" evidence="2">
    <location>
        <begin position="392"/>
        <end position="412"/>
    </location>
</feature>
<feature type="compositionally biased region" description="Low complexity" evidence="2">
    <location>
        <begin position="251"/>
        <end position="272"/>
    </location>
</feature>
<dbReference type="Proteomes" id="UP000276776">
    <property type="component" value="Unassembled WGS sequence"/>
</dbReference>
<reference evidence="7" key="1">
    <citation type="submission" date="2017-02" db="UniProtKB">
        <authorList>
            <consortium name="WormBaseParasite"/>
        </authorList>
    </citation>
    <scope>IDENTIFICATION</scope>
</reference>
<evidence type="ECO:0000313" key="7">
    <source>
        <dbReference type="WBParaSite" id="TCLT_0000047901-mRNA-1"/>
    </source>
</evidence>
<dbReference type="OrthoDB" id="6380629at2759"/>
<feature type="compositionally biased region" description="Pro residues" evidence="2">
    <location>
        <begin position="273"/>
        <end position="288"/>
    </location>
</feature>
<feature type="region of interest" description="Disordered" evidence="2">
    <location>
        <begin position="198"/>
        <end position="434"/>
    </location>
</feature>
<name>A0A0N5CK91_THECL</name>
<dbReference type="AlphaFoldDB" id="A0A0N5CK91"/>
<feature type="region of interest" description="Disordered" evidence="2">
    <location>
        <begin position="64"/>
        <end position="142"/>
    </location>
</feature>
<organism evidence="7">
    <name type="scientific">Thelazia callipaeda</name>
    <name type="common">Oriental eyeworm</name>
    <name type="synonym">Parasitic nematode</name>
    <dbReference type="NCBI Taxonomy" id="103827"/>
    <lineage>
        <taxon>Eukaryota</taxon>
        <taxon>Metazoa</taxon>
        <taxon>Ecdysozoa</taxon>
        <taxon>Nematoda</taxon>
        <taxon>Chromadorea</taxon>
        <taxon>Rhabditida</taxon>
        <taxon>Spirurina</taxon>
        <taxon>Spiruromorpha</taxon>
        <taxon>Thelazioidea</taxon>
        <taxon>Thelaziidae</taxon>
        <taxon>Thelazia</taxon>
    </lineage>
</organism>